<comment type="caution">
    <text evidence="2">The sequence shown here is derived from an EMBL/GenBank/DDBJ whole genome shotgun (WGS) entry which is preliminary data.</text>
</comment>
<evidence type="ECO:0000313" key="2">
    <source>
        <dbReference type="EMBL" id="OGE64392.1"/>
    </source>
</evidence>
<accession>A0A1F5MGA4</accession>
<dbReference type="Proteomes" id="UP000178859">
    <property type="component" value="Unassembled WGS sequence"/>
</dbReference>
<dbReference type="Gene3D" id="3.40.50.1010">
    <property type="entry name" value="5'-nuclease"/>
    <property type="match status" value="1"/>
</dbReference>
<protein>
    <recommendedName>
        <fullName evidence="1">PIN domain-containing protein</fullName>
    </recommendedName>
</protein>
<dbReference type="InterPro" id="IPR029060">
    <property type="entry name" value="PIN-like_dom_sf"/>
</dbReference>
<dbReference type="Pfam" id="PF01850">
    <property type="entry name" value="PIN"/>
    <property type="match status" value="1"/>
</dbReference>
<dbReference type="CDD" id="cd09854">
    <property type="entry name" value="PIN_VapC-like"/>
    <property type="match status" value="1"/>
</dbReference>
<sequence>MVKAVVVDSDAIFALYNPNDPLNSKAIRTFEQLLTQSFKLIYPTSVLFEIISLFQRVLPSPAVTAQLIEMIKNDQLLVHIVDEGILKKSAALFNPKGSKKNTLIDCSVAVVAKKIKADGVFTYDGFYTKQGLKLAEDLIKEDMVKGNKS</sequence>
<dbReference type="InterPro" id="IPR002716">
    <property type="entry name" value="PIN_dom"/>
</dbReference>
<dbReference type="AlphaFoldDB" id="A0A1F5MGA4"/>
<dbReference type="SUPFAM" id="SSF88723">
    <property type="entry name" value="PIN domain-like"/>
    <property type="match status" value="1"/>
</dbReference>
<reference evidence="2 3" key="1">
    <citation type="journal article" date="2016" name="Nat. Commun.">
        <title>Thousands of microbial genomes shed light on interconnected biogeochemical processes in an aquifer system.</title>
        <authorList>
            <person name="Anantharaman K."/>
            <person name="Brown C.T."/>
            <person name="Hug L.A."/>
            <person name="Sharon I."/>
            <person name="Castelle C.J."/>
            <person name="Probst A.J."/>
            <person name="Thomas B.C."/>
            <person name="Singh A."/>
            <person name="Wilkins M.J."/>
            <person name="Karaoz U."/>
            <person name="Brodie E.L."/>
            <person name="Williams K.H."/>
            <person name="Hubbard S.S."/>
            <person name="Banfield J.F."/>
        </authorList>
    </citation>
    <scope>NUCLEOTIDE SEQUENCE [LARGE SCALE GENOMIC DNA]</scope>
</reference>
<gene>
    <name evidence="2" type="ORF">A3I48_02240</name>
</gene>
<feature type="domain" description="PIN" evidence="1">
    <location>
        <begin position="5"/>
        <end position="124"/>
    </location>
</feature>
<organism evidence="2 3">
    <name type="scientific">Candidatus Daviesbacteria bacterium RIFCSPLOWO2_02_FULL_36_7</name>
    <dbReference type="NCBI Taxonomy" id="1797792"/>
    <lineage>
        <taxon>Bacteria</taxon>
        <taxon>Candidatus Daviesiibacteriota</taxon>
    </lineage>
</organism>
<name>A0A1F5MGA4_9BACT</name>
<evidence type="ECO:0000313" key="3">
    <source>
        <dbReference type="Proteomes" id="UP000178859"/>
    </source>
</evidence>
<proteinExistence type="predicted"/>
<dbReference type="EMBL" id="MFDT01000066">
    <property type="protein sequence ID" value="OGE64392.1"/>
    <property type="molecule type" value="Genomic_DNA"/>
</dbReference>
<evidence type="ECO:0000259" key="1">
    <source>
        <dbReference type="Pfam" id="PF01850"/>
    </source>
</evidence>